<dbReference type="GO" id="GO:0032040">
    <property type="term" value="C:small-subunit processome"/>
    <property type="evidence" value="ECO:0007669"/>
    <property type="project" value="EnsemblFungi"/>
</dbReference>
<proteinExistence type="inferred from homology"/>
<evidence type="ECO:0000256" key="10">
    <source>
        <dbReference type="ARBA" id="ARBA00023242"/>
    </source>
</evidence>
<dbReference type="AlphaFoldDB" id="A0A0W4ZKY6"/>
<dbReference type="GO" id="GO:0042802">
    <property type="term" value="F:identical protein binding"/>
    <property type="evidence" value="ECO:0007669"/>
    <property type="project" value="EnsemblFungi"/>
</dbReference>
<dbReference type="Gene3D" id="3.40.1280.10">
    <property type="match status" value="1"/>
</dbReference>
<keyword evidence="10" id="KW-0539">Nucleus</keyword>
<dbReference type="GO" id="GO:0030686">
    <property type="term" value="C:90S preribosome"/>
    <property type="evidence" value="ECO:0007669"/>
    <property type="project" value="EnsemblFungi"/>
</dbReference>
<keyword evidence="3" id="KW-0690">Ribosome biogenesis</keyword>
<keyword evidence="12" id="KW-1185">Reference proteome</keyword>
<reference evidence="12" key="1">
    <citation type="journal article" date="2016" name="Nat. Commun.">
        <title>Genome analysis of three Pneumocystis species reveals adaptation mechanisms to life exclusively in mammalian hosts.</title>
        <authorList>
            <person name="Ma L."/>
            <person name="Chen Z."/>
            <person name="Huang D.W."/>
            <person name="Kutty G."/>
            <person name="Ishihara M."/>
            <person name="Wang H."/>
            <person name="Abouelleil A."/>
            <person name="Bishop L."/>
            <person name="Davey E."/>
            <person name="Deng R."/>
            <person name="Deng X."/>
            <person name="Fan L."/>
            <person name="Fantoni G."/>
            <person name="Fitzgerald M."/>
            <person name="Gogineni E."/>
            <person name="Goldberg J.M."/>
            <person name="Handley G."/>
            <person name="Hu X."/>
            <person name="Huber C."/>
            <person name="Jiao X."/>
            <person name="Jones K."/>
            <person name="Levin J.Z."/>
            <person name="Liu Y."/>
            <person name="Macdonald P."/>
            <person name="Melnikov A."/>
            <person name="Raley C."/>
            <person name="Sassi M."/>
            <person name="Sherman B.T."/>
            <person name="Song X."/>
            <person name="Sykes S."/>
            <person name="Tran B."/>
            <person name="Walsh L."/>
            <person name="Xia Y."/>
            <person name="Yang J."/>
            <person name="Young S."/>
            <person name="Zeng Q."/>
            <person name="Zheng X."/>
            <person name="Stephens R."/>
            <person name="Nusbaum C."/>
            <person name="Birren B.W."/>
            <person name="Azadi P."/>
            <person name="Lempicki R.A."/>
            <person name="Cuomo C.A."/>
            <person name="Kovacs J.A."/>
        </authorList>
    </citation>
    <scope>NUCLEOTIDE SEQUENCE [LARGE SCALE GENOMIC DNA]</scope>
    <source>
        <strain evidence="12">RU7</strain>
    </source>
</reference>
<dbReference type="PANTHER" id="PTHR12636">
    <property type="entry name" value="NEP1/MRA1"/>
    <property type="match status" value="1"/>
</dbReference>
<dbReference type="GO" id="GO:0019843">
    <property type="term" value="F:rRNA binding"/>
    <property type="evidence" value="ECO:0007669"/>
    <property type="project" value="UniProtKB-KW"/>
</dbReference>
<protein>
    <recommendedName>
        <fullName evidence="13">Ribosomal RNA small subunit methyltransferase NEP1</fullName>
    </recommendedName>
</protein>
<dbReference type="RefSeq" id="XP_018229160.1">
    <property type="nucleotide sequence ID" value="XM_018374588.1"/>
</dbReference>
<dbReference type="GO" id="GO:0034399">
    <property type="term" value="C:nuclear periphery"/>
    <property type="evidence" value="ECO:0007669"/>
    <property type="project" value="EnsemblFungi"/>
</dbReference>
<evidence type="ECO:0000256" key="5">
    <source>
        <dbReference type="ARBA" id="ARBA00022603"/>
    </source>
</evidence>
<sequence length="241" mass="27227">MIQKHESTHWKITPDLVPIQNKPALLGDQKRLIIVLEKACLEIYKVGTSKEGKYQLLNCDDHQGILKKMKRDISEARPDICHQCLLTLLDSPLNKAGLLQVYIHTAKNVLIEVNPKLRIPRTFKRFSGLIVQLLHKLSIRSVDGGEKLLKVIRNPITDHLPPNCKKITLSYDAPIVQISEYLEALDPNQPLCIVIGAMAHGEDNFADSWIDEKISISNYLLSANTTTSRILHSCENLWGIN</sequence>
<dbReference type="InterPro" id="IPR005304">
    <property type="entry name" value="Rbsml_bgen_MeTrfase_EMG1/NEP1"/>
</dbReference>
<dbReference type="GO" id="GO:0005880">
    <property type="term" value="C:nuclear microtubule"/>
    <property type="evidence" value="ECO:0007669"/>
    <property type="project" value="EnsemblFungi"/>
</dbReference>
<evidence type="ECO:0000256" key="4">
    <source>
        <dbReference type="ARBA" id="ARBA00022552"/>
    </source>
</evidence>
<dbReference type="PANTHER" id="PTHR12636:SF5">
    <property type="entry name" value="RIBOSOMAL RNA SMALL SUBUNIT METHYLTRANSFERASE NEP1"/>
    <property type="match status" value="1"/>
</dbReference>
<dbReference type="CDD" id="cd18088">
    <property type="entry name" value="Nep1-like"/>
    <property type="match status" value="1"/>
</dbReference>
<keyword evidence="5" id="KW-0489">Methyltransferase</keyword>
<dbReference type="GO" id="GO:0000472">
    <property type="term" value="P:endonucleolytic cleavage to generate mature 5'-end of SSU-rRNA from (SSU-rRNA, 5.8S rRNA, LSU-rRNA)"/>
    <property type="evidence" value="ECO:0007669"/>
    <property type="project" value="EnsemblFungi"/>
</dbReference>
<dbReference type="GO" id="GO:0005737">
    <property type="term" value="C:cytoplasm"/>
    <property type="evidence" value="ECO:0007669"/>
    <property type="project" value="EnsemblFungi"/>
</dbReference>
<dbReference type="InterPro" id="IPR029026">
    <property type="entry name" value="tRNA_m1G_MTases_N"/>
</dbReference>
<dbReference type="STRING" id="1408657.A0A0W4ZKY6"/>
<dbReference type="Pfam" id="PF03587">
    <property type="entry name" value="EMG1"/>
    <property type="match status" value="1"/>
</dbReference>
<comment type="caution">
    <text evidence="11">The sequence shown here is derived from an EMBL/GenBank/DDBJ whole genome shotgun (WGS) entry which is preliminary data.</text>
</comment>
<evidence type="ECO:0000256" key="1">
    <source>
        <dbReference type="ARBA" id="ARBA00004604"/>
    </source>
</evidence>
<dbReference type="GeneID" id="28940843"/>
<gene>
    <name evidence="11" type="ORF">T551_02325</name>
</gene>
<keyword evidence="7" id="KW-0949">S-adenosyl-L-methionine</keyword>
<name>A0A0W4ZKY6_PNEJ7</name>
<dbReference type="FunFam" id="3.40.1280.10:FF:000003">
    <property type="entry name" value="Ribosomal RNA small subunit methyltransferase"/>
    <property type="match status" value="1"/>
</dbReference>
<evidence type="ECO:0000256" key="9">
    <source>
        <dbReference type="ARBA" id="ARBA00022884"/>
    </source>
</evidence>
<evidence type="ECO:0000256" key="7">
    <source>
        <dbReference type="ARBA" id="ARBA00022691"/>
    </source>
</evidence>
<dbReference type="SUPFAM" id="SSF75217">
    <property type="entry name" value="alpha/beta knot"/>
    <property type="match status" value="1"/>
</dbReference>
<keyword evidence="9" id="KW-0694">RNA-binding</keyword>
<dbReference type="InterPro" id="IPR029028">
    <property type="entry name" value="Alpha/beta_knot_MTases"/>
</dbReference>
<evidence type="ECO:0000313" key="12">
    <source>
        <dbReference type="Proteomes" id="UP000053447"/>
    </source>
</evidence>
<evidence type="ECO:0000256" key="3">
    <source>
        <dbReference type="ARBA" id="ARBA00022517"/>
    </source>
</evidence>
<dbReference type="GO" id="GO:0000447">
    <property type="term" value="P:endonucleolytic cleavage in ITS1 to separate SSU-rRNA from 5.8S rRNA and LSU-rRNA from tricistronic rRNA transcript (SSU-rRNA, 5.8S rRNA, LSU-rRNA)"/>
    <property type="evidence" value="ECO:0007669"/>
    <property type="project" value="EnsemblFungi"/>
</dbReference>
<comment type="similarity">
    <text evidence="2">Belongs to the class IV-like SAM-binding methyltransferase superfamily. RNA methyltransferase NEP1 family.</text>
</comment>
<keyword evidence="4" id="KW-0698">rRNA processing</keyword>
<evidence type="ECO:0000256" key="6">
    <source>
        <dbReference type="ARBA" id="ARBA00022679"/>
    </source>
</evidence>
<evidence type="ECO:0000313" key="11">
    <source>
        <dbReference type="EMBL" id="KTW29051.1"/>
    </source>
</evidence>
<keyword evidence="8" id="KW-0699">rRNA-binding</keyword>
<dbReference type="EMBL" id="LFWA01000010">
    <property type="protein sequence ID" value="KTW29051.1"/>
    <property type="molecule type" value="Genomic_DNA"/>
</dbReference>
<dbReference type="eggNOG" id="KOG3073">
    <property type="taxonomic scope" value="Eukaryota"/>
</dbReference>
<evidence type="ECO:0008006" key="13">
    <source>
        <dbReference type="Google" id="ProtNLM"/>
    </source>
</evidence>
<dbReference type="OrthoDB" id="269804at2759"/>
<dbReference type="GO" id="GO:0070037">
    <property type="term" value="F:rRNA (pseudouridine) methyltransferase activity"/>
    <property type="evidence" value="ECO:0007669"/>
    <property type="project" value="EnsemblFungi"/>
</dbReference>
<organism evidence="11 12">
    <name type="scientific">Pneumocystis jirovecii (strain RU7)</name>
    <name type="common">Human pneumocystis pneumonia agent</name>
    <dbReference type="NCBI Taxonomy" id="1408657"/>
    <lineage>
        <taxon>Eukaryota</taxon>
        <taxon>Fungi</taxon>
        <taxon>Dikarya</taxon>
        <taxon>Ascomycota</taxon>
        <taxon>Taphrinomycotina</taxon>
        <taxon>Pneumocystomycetes</taxon>
        <taxon>Pneumocystaceae</taxon>
        <taxon>Pneumocystis</taxon>
    </lineage>
</organism>
<dbReference type="Proteomes" id="UP000053447">
    <property type="component" value="Unassembled WGS sequence"/>
</dbReference>
<keyword evidence="6" id="KW-0808">Transferase</keyword>
<comment type="subcellular location">
    <subcellularLocation>
        <location evidence="1">Nucleus</location>
        <location evidence="1">Nucleolus</location>
    </subcellularLocation>
</comment>
<evidence type="ECO:0000256" key="8">
    <source>
        <dbReference type="ARBA" id="ARBA00022730"/>
    </source>
</evidence>
<dbReference type="GO" id="GO:0000480">
    <property type="term" value="P:endonucleolytic cleavage in 5'-ETS of tricistronic rRNA transcript (SSU-rRNA, 5.8S rRNA, LSU-rRNA)"/>
    <property type="evidence" value="ECO:0007669"/>
    <property type="project" value="EnsemblFungi"/>
</dbReference>
<dbReference type="GO" id="GO:0070475">
    <property type="term" value="P:rRNA base methylation"/>
    <property type="evidence" value="ECO:0007669"/>
    <property type="project" value="EnsemblFungi"/>
</dbReference>
<dbReference type="VEuPathDB" id="FungiDB:T551_02325"/>
<evidence type="ECO:0000256" key="2">
    <source>
        <dbReference type="ARBA" id="ARBA00008115"/>
    </source>
</evidence>
<accession>A0A0W4ZKY6</accession>